<sequence>MKFFVVLFSFFMVLFADSKLDLDANVVGVKLDQNTLFIGLDSGELYDYDLKNKSLTKILELPKISTTTQENIGSRISGIDVFKDKIAFIYETDNKLKKVGVFDGKLTSFDVEEGIKGIFFLNENLILLVSLGSEVYYLDLNSKKITLEAKLSYSSWISESVYLASSSYLVAVSEGGVVYYFDVKTKKVVKELPIQKDILYSVGAVGDKFLAGSAENLAYYFDGEKPHIFKTNNKHVFRVGLSENFGAYYTEDGIDIFSTNNAERFKHINYDKDQVSYLLFWNDTLISVSYDNTIYFWSIR</sequence>
<dbReference type="PROSITE" id="PS50082">
    <property type="entry name" value="WD_REPEATS_2"/>
    <property type="match status" value="1"/>
</dbReference>
<dbReference type="AlphaFoldDB" id="A0A0S4RJ48"/>
<gene>
    <name evidence="2" type="primary">napL</name>
    <name evidence="2" type="ORF">ERS686654_00571</name>
</gene>
<dbReference type="Proteomes" id="UP000052237">
    <property type="component" value="Unassembled WGS sequence"/>
</dbReference>
<keyword evidence="1" id="KW-0853">WD repeat</keyword>
<dbReference type="RefSeq" id="WP_059434992.1">
    <property type="nucleotide sequence ID" value="NZ_FAVB01000001.1"/>
</dbReference>
<name>A0A0S4RJ48_CAMHY</name>
<evidence type="ECO:0000256" key="1">
    <source>
        <dbReference type="PROSITE-ProRule" id="PRU00221"/>
    </source>
</evidence>
<reference evidence="2 3" key="1">
    <citation type="submission" date="2015-11" db="EMBL/GenBank/DDBJ databases">
        <authorList>
            <consortium name="Pathogen Informatics"/>
        </authorList>
    </citation>
    <scope>NUCLEOTIDE SEQUENCE [LARGE SCALE GENOMIC DNA]</scope>
    <source>
        <strain evidence="2 3">006A-0059</strain>
    </source>
</reference>
<keyword evidence="3" id="KW-1185">Reference proteome</keyword>
<evidence type="ECO:0000313" key="3">
    <source>
        <dbReference type="Proteomes" id="UP000052237"/>
    </source>
</evidence>
<dbReference type="InterPro" id="IPR015943">
    <property type="entry name" value="WD40/YVTN_repeat-like_dom_sf"/>
</dbReference>
<comment type="caution">
    <text evidence="2">The sequence shown here is derived from an EMBL/GenBank/DDBJ whole genome shotgun (WGS) entry which is preliminary data.</text>
</comment>
<feature type="repeat" description="WD" evidence="1">
    <location>
        <begin position="285"/>
        <end position="300"/>
    </location>
</feature>
<dbReference type="EMBL" id="FAVB01000001">
    <property type="protein sequence ID" value="CUU74082.1"/>
    <property type="molecule type" value="Genomic_DNA"/>
</dbReference>
<dbReference type="InterPro" id="IPR036322">
    <property type="entry name" value="WD40_repeat_dom_sf"/>
</dbReference>
<protein>
    <submittedName>
        <fullName evidence="2">Periplasmic protein NapL</fullName>
    </submittedName>
</protein>
<proteinExistence type="predicted"/>
<dbReference type="SUPFAM" id="SSF50978">
    <property type="entry name" value="WD40 repeat-like"/>
    <property type="match status" value="1"/>
</dbReference>
<organism evidence="2 3">
    <name type="scientific">Campylobacter hyointestinalis subsp. hyointestinalis</name>
    <dbReference type="NCBI Taxonomy" id="91352"/>
    <lineage>
        <taxon>Bacteria</taxon>
        <taxon>Pseudomonadati</taxon>
        <taxon>Campylobacterota</taxon>
        <taxon>Epsilonproteobacteria</taxon>
        <taxon>Campylobacterales</taxon>
        <taxon>Campylobacteraceae</taxon>
        <taxon>Campylobacter</taxon>
    </lineage>
</organism>
<dbReference type="Gene3D" id="2.130.10.10">
    <property type="entry name" value="YVTN repeat-like/Quinoprotein amine dehydrogenase"/>
    <property type="match status" value="1"/>
</dbReference>
<evidence type="ECO:0000313" key="2">
    <source>
        <dbReference type="EMBL" id="CUU74082.1"/>
    </source>
</evidence>
<dbReference type="InterPro" id="IPR001680">
    <property type="entry name" value="WD40_rpt"/>
</dbReference>
<accession>A0A0S4RJ48</accession>